<dbReference type="InterPro" id="IPR003018">
    <property type="entry name" value="GAF"/>
</dbReference>
<keyword evidence="1" id="KW-0378">Hydrolase</keyword>
<evidence type="ECO:0000313" key="4">
    <source>
        <dbReference type="EMBL" id="MBL0887804.1"/>
    </source>
</evidence>
<gene>
    <name evidence="4" type="ORF">HGK34_16205</name>
</gene>
<dbReference type="SMART" id="SM00331">
    <property type="entry name" value="PP2C_SIG"/>
    <property type="match status" value="1"/>
</dbReference>
<dbReference type="Pfam" id="PF13185">
    <property type="entry name" value="GAF_2"/>
    <property type="match status" value="1"/>
</dbReference>
<dbReference type="Pfam" id="PF13581">
    <property type="entry name" value="HATPase_c_2"/>
    <property type="match status" value="1"/>
</dbReference>
<evidence type="ECO:0000313" key="5">
    <source>
        <dbReference type="Proteomes" id="UP000675409"/>
    </source>
</evidence>
<dbReference type="SUPFAM" id="SSF55781">
    <property type="entry name" value="GAF domain-like"/>
    <property type="match status" value="2"/>
</dbReference>
<sequence length="671" mass="72514">MPVIEADAPLVAEDIRQDQRFSPGAVVRELGVVAYAGFPVHDLRGRPIGALVAVDENARTWSAEALASLEDLASACSAEARLQAERERARRVQHAAVRANRRSRFLLSLSEAFAGAQSVNDVDAVIADIGTTGIGARYCGLALIDTDGRGITYTSLAHVEPGFPASFRHARLTDDRPICEVVRTGKPLYYSSDDDLAATFPEVAAHSNRGLGARAFLPVISPSGTAFGIRPSGVVGVVTFVWEREGRNDQDVFALGAALAQYAGDALERAWLLDERRRAATTLQRSMLSRLPQIAHLDLACTYSPATRSDQVGGDWYDAVKLDDEASILMVGDVTGHDMRAAATMGQLRSLLRALAWSHDAAPSELLRLLDKANDGLGLHASGTAVLVRLDRVKRGGGAYEVTWASAGHPPPLVLRQDGSVERLDARSDMMLGVVPTIRRTDHATLLRPGETLLLYTDGLTEQRSSSDDEALSGLEKTLASLADTATAALPITLVRRIIGQEQHDDVAVLAVRVRMAAVPEHRSAPGTARVERKVADDLSDLAPARLWIDDMLETCGVPLAQRRTITLLASEILTNALDHGSAPIAAELDIDPGRVRVGVRDGSPARPQPQDEDVRWFGGRGTQLLERLASRWGVEPFEDDDGAELDDATRGNPRARRQGKTVWFEIDREA</sequence>
<dbReference type="Proteomes" id="UP000675409">
    <property type="component" value="Unassembled WGS sequence"/>
</dbReference>
<accession>A0ABS1LNK1</accession>
<dbReference type="PANTHER" id="PTHR43156:SF2">
    <property type="entry name" value="STAGE II SPORULATION PROTEIN E"/>
    <property type="match status" value="1"/>
</dbReference>
<protein>
    <submittedName>
        <fullName evidence="4">SpoIIE family protein phosphatase</fullName>
    </submittedName>
</protein>
<dbReference type="Pfam" id="PF01590">
    <property type="entry name" value="GAF"/>
    <property type="match status" value="1"/>
</dbReference>
<reference evidence="4 5" key="1">
    <citation type="journal article" date="2021" name="Arch. Microbiol.">
        <title>Myceligenerans indicum sp. nov., an actinobacterium isolated from mangrove sediment of Sundarbans, India.</title>
        <authorList>
            <person name="Asha K."/>
            <person name="Bhadury P."/>
        </authorList>
    </citation>
    <scope>NUCLEOTIDE SEQUENCE [LARGE SCALE GENOMIC DNA]</scope>
    <source>
        <strain evidence="4 5">I2</strain>
    </source>
</reference>
<dbReference type="PANTHER" id="PTHR43156">
    <property type="entry name" value="STAGE II SPORULATION PROTEIN E-RELATED"/>
    <property type="match status" value="1"/>
</dbReference>
<keyword evidence="5" id="KW-1185">Reference proteome</keyword>
<feature type="region of interest" description="Disordered" evidence="2">
    <location>
        <begin position="637"/>
        <end position="660"/>
    </location>
</feature>
<feature type="domain" description="PPM-type phosphatase" evidence="3">
    <location>
        <begin position="297"/>
        <end position="514"/>
    </location>
</feature>
<dbReference type="SUPFAM" id="SSF81606">
    <property type="entry name" value="PP2C-like"/>
    <property type="match status" value="1"/>
</dbReference>
<dbReference type="Gene3D" id="3.30.565.10">
    <property type="entry name" value="Histidine kinase-like ATPase, C-terminal domain"/>
    <property type="match status" value="1"/>
</dbReference>
<proteinExistence type="predicted"/>
<comment type="caution">
    <text evidence="4">The sequence shown here is derived from an EMBL/GenBank/DDBJ whole genome shotgun (WGS) entry which is preliminary data.</text>
</comment>
<dbReference type="CDD" id="cd16936">
    <property type="entry name" value="HATPase_RsbW-like"/>
    <property type="match status" value="1"/>
</dbReference>
<name>A0ABS1LNK1_9MICO</name>
<dbReference type="Gene3D" id="3.30.450.40">
    <property type="match status" value="2"/>
</dbReference>
<dbReference type="InterPro" id="IPR029016">
    <property type="entry name" value="GAF-like_dom_sf"/>
</dbReference>
<organism evidence="4 5">
    <name type="scientific">Myceligenerans indicum</name>
    <dbReference type="NCBI Taxonomy" id="2593663"/>
    <lineage>
        <taxon>Bacteria</taxon>
        <taxon>Bacillati</taxon>
        <taxon>Actinomycetota</taxon>
        <taxon>Actinomycetes</taxon>
        <taxon>Micrococcales</taxon>
        <taxon>Promicromonosporaceae</taxon>
        <taxon>Myceligenerans</taxon>
    </lineage>
</organism>
<dbReference type="InterPro" id="IPR003594">
    <property type="entry name" value="HATPase_dom"/>
</dbReference>
<dbReference type="InterPro" id="IPR036890">
    <property type="entry name" value="HATPase_C_sf"/>
</dbReference>
<dbReference type="InterPro" id="IPR052016">
    <property type="entry name" value="Bact_Sigma-Reg"/>
</dbReference>
<feature type="compositionally biased region" description="Acidic residues" evidence="2">
    <location>
        <begin position="637"/>
        <end position="647"/>
    </location>
</feature>
<dbReference type="InterPro" id="IPR001932">
    <property type="entry name" value="PPM-type_phosphatase-like_dom"/>
</dbReference>
<dbReference type="EMBL" id="JABBYC010000036">
    <property type="protein sequence ID" value="MBL0887804.1"/>
    <property type="molecule type" value="Genomic_DNA"/>
</dbReference>
<dbReference type="Gene3D" id="3.60.40.10">
    <property type="entry name" value="PPM-type phosphatase domain"/>
    <property type="match status" value="1"/>
</dbReference>
<dbReference type="Pfam" id="PF07228">
    <property type="entry name" value="SpoIIE"/>
    <property type="match status" value="1"/>
</dbReference>
<evidence type="ECO:0000256" key="1">
    <source>
        <dbReference type="ARBA" id="ARBA00022801"/>
    </source>
</evidence>
<evidence type="ECO:0000259" key="3">
    <source>
        <dbReference type="SMART" id="SM00331"/>
    </source>
</evidence>
<evidence type="ECO:0000256" key="2">
    <source>
        <dbReference type="SAM" id="MobiDB-lite"/>
    </source>
</evidence>
<dbReference type="InterPro" id="IPR036457">
    <property type="entry name" value="PPM-type-like_dom_sf"/>
</dbReference>